<dbReference type="Pfam" id="PF25036">
    <property type="entry name" value="VPS13_VAB"/>
    <property type="match status" value="1"/>
</dbReference>
<dbReference type="GO" id="GO:0006869">
    <property type="term" value="P:lipid transport"/>
    <property type="evidence" value="ECO:0007669"/>
    <property type="project" value="UniProtKB-KW"/>
</dbReference>
<dbReference type="KEGG" id="psoj:PHYSODRAFT_554926"/>
<evidence type="ECO:0000256" key="2">
    <source>
        <dbReference type="ARBA" id="ARBA00022448"/>
    </source>
</evidence>
<feature type="region of interest" description="Disordered" evidence="4">
    <location>
        <begin position="4486"/>
        <end position="4505"/>
    </location>
</feature>
<dbReference type="GO" id="GO:0035091">
    <property type="term" value="F:phosphatidylinositol binding"/>
    <property type="evidence" value="ECO:0007669"/>
    <property type="project" value="InterPro"/>
</dbReference>
<evidence type="ECO:0000256" key="3">
    <source>
        <dbReference type="ARBA" id="ARBA00023055"/>
    </source>
</evidence>
<feature type="region of interest" description="Disordered" evidence="4">
    <location>
        <begin position="584"/>
        <end position="610"/>
    </location>
</feature>
<feature type="region of interest" description="Disordered" evidence="4">
    <location>
        <begin position="1906"/>
        <end position="1937"/>
    </location>
</feature>
<dbReference type="InterPro" id="IPR001478">
    <property type="entry name" value="PDZ"/>
</dbReference>
<dbReference type="InParanoid" id="G4YVD0"/>
<feature type="compositionally biased region" description="Low complexity" evidence="4">
    <location>
        <begin position="2913"/>
        <end position="2928"/>
    </location>
</feature>
<dbReference type="GO" id="GO:0045053">
    <property type="term" value="P:protein retention in Golgi apparatus"/>
    <property type="evidence" value="ECO:0007669"/>
    <property type="project" value="TreeGrafter"/>
</dbReference>
<dbReference type="GeneID" id="20663040"/>
<dbReference type="InterPro" id="IPR026854">
    <property type="entry name" value="VPS13_N"/>
</dbReference>
<feature type="compositionally biased region" description="Acidic residues" evidence="4">
    <location>
        <begin position="2192"/>
        <end position="2201"/>
    </location>
</feature>
<feature type="region of interest" description="Disordered" evidence="4">
    <location>
        <begin position="4211"/>
        <end position="4284"/>
    </location>
</feature>
<feature type="region of interest" description="Disordered" evidence="4">
    <location>
        <begin position="1413"/>
        <end position="1461"/>
    </location>
</feature>
<dbReference type="EMBL" id="JH159152">
    <property type="protein sequence ID" value="EGZ24936.1"/>
    <property type="molecule type" value="Genomic_DNA"/>
</dbReference>
<evidence type="ECO:0000259" key="5">
    <source>
        <dbReference type="PROSITE" id="PS50106"/>
    </source>
</evidence>
<feature type="region of interest" description="Disordered" evidence="4">
    <location>
        <begin position="2913"/>
        <end position="2946"/>
    </location>
</feature>
<dbReference type="InterPro" id="IPR009543">
    <property type="entry name" value="VPS13_VAB"/>
</dbReference>
<dbReference type="InterPro" id="IPR036871">
    <property type="entry name" value="PX_dom_sf"/>
</dbReference>
<dbReference type="PANTHER" id="PTHR16166:SF93">
    <property type="entry name" value="INTERMEMBRANE LIPID TRANSFER PROTEIN VPS13"/>
    <property type="match status" value="1"/>
</dbReference>
<feature type="compositionally biased region" description="Polar residues" evidence="4">
    <location>
        <begin position="4253"/>
        <end position="4279"/>
    </location>
</feature>
<feature type="domain" description="PDZ" evidence="5">
    <location>
        <begin position="4381"/>
        <end position="4453"/>
    </location>
</feature>
<feature type="region of interest" description="Disordered" evidence="4">
    <location>
        <begin position="3939"/>
        <end position="3962"/>
    </location>
</feature>
<dbReference type="InterPro" id="IPR056748">
    <property type="entry name" value="VPS13-like_C"/>
</dbReference>
<evidence type="ECO:0000259" key="6">
    <source>
        <dbReference type="PROSITE" id="PS50195"/>
    </source>
</evidence>
<feature type="domain" description="PX" evidence="6">
    <location>
        <begin position="5390"/>
        <end position="5503"/>
    </location>
</feature>
<feature type="region of interest" description="Disordered" evidence="4">
    <location>
        <begin position="2177"/>
        <end position="2206"/>
    </location>
</feature>
<evidence type="ECO:0000313" key="8">
    <source>
        <dbReference type="Proteomes" id="UP000002640"/>
    </source>
</evidence>
<dbReference type="GO" id="GO:0006623">
    <property type="term" value="P:protein targeting to vacuole"/>
    <property type="evidence" value="ECO:0007669"/>
    <property type="project" value="TreeGrafter"/>
</dbReference>
<dbReference type="OMA" id="IECDNEV"/>
<dbReference type="SMART" id="SM00312">
    <property type="entry name" value="PX"/>
    <property type="match status" value="1"/>
</dbReference>
<evidence type="ECO:0000313" key="7">
    <source>
        <dbReference type="EMBL" id="EGZ24936.1"/>
    </source>
</evidence>
<dbReference type="Pfam" id="PF25037">
    <property type="entry name" value="VPS13_C"/>
    <property type="match status" value="1"/>
</dbReference>
<feature type="compositionally biased region" description="Low complexity" evidence="4">
    <location>
        <begin position="1906"/>
        <end position="1917"/>
    </location>
</feature>
<dbReference type="PROSITE" id="PS50195">
    <property type="entry name" value="PX"/>
    <property type="match status" value="1"/>
</dbReference>
<feature type="compositionally biased region" description="Basic and acidic residues" evidence="4">
    <location>
        <begin position="4223"/>
        <end position="4236"/>
    </location>
</feature>
<dbReference type="PANTHER" id="PTHR16166">
    <property type="entry name" value="VACUOLAR PROTEIN SORTING-ASSOCIATED PROTEIN VPS13"/>
    <property type="match status" value="1"/>
</dbReference>
<dbReference type="PROSITE" id="PS50106">
    <property type="entry name" value="PDZ"/>
    <property type="match status" value="1"/>
</dbReference>
<feature type="compositionally biased region" description="Acidic residues" evidence="4">
    <location>
        <begin position="1494"/>
        <end position="1507"/>
    </location>
</feature>
<dbReference type="Proteomes" id="UP000002640">
    <property type="component" value="Unassembled WGS sequence"/>
</dbReference>
<feature type="region of interest" description="Disordered" evidence="4">
    <location>
        <begin position="5506"/>
        <end position="5526"/>
    </location>
</feature>
<feature type="compositionally biased region" description="Basic and acidic residues" evidence="4">
    <location>
        <begin position="584"/>
        <end position="601"/>
    </location>
</feature>
<evidence type="ECO:0008006" key="9">
    <source>
        <dbReference type="Google" id="ProtNLM"/>
    </source>
</evidence>
<dbReference type="Pfam" id="PF00787">
    <property type="entry name" value="PX"/>
    <property type="match status" value="1"/>
</dbReference>
<feature type="compositionally biased region" description="Low complexity" evidence="4">
    <location>
        <begin position="2379"/>
        <end position="2390"/>
    </location>
</feature>
<dbReference type="SUPFAM" id="SSF64268">
    <property type="entry name" value="PX domain"/>
    <property type="match status" value="1"/>
</dbReference>
<comment type="similarity">
    <text evidence="1">Belongs to the VPS13 family.</text>
</comment>
<feature type="region of interest" description="Disordered" evidence="4">
    <location>
        <begin position="1485"/>
        <end position="1507"/>
    </location>
</feature>
<keyword evidence="3" id="KW-0445">Lipid transport</keyword>
<keyword evidence="2" id="KW-0813">Transport</keyword>
<feature type="region of interest" description="Disordered" evidence="4">
    <location>
        <begin position="2116"/>
        <end position="2137"/>
    </location>
</feature>
<dbReference type="Gene3D" id="3.30.1520.10">
    <property type="entry name" value="Phox-like domain"/>
    <property type="match status" value="1"/>
</dbReference>
<feature type="region of interest" description="Disordered" evidence="4">
    <location>
        <begin position="4346"/>
        <end position="4377"/>
    </location>
</feature>
<protein>
    <recommendedName>
        <fullName evidence="9">PDZ domain-containing protein</fullName>
    </recommendedName>
</protein>
<proteinExistence type="inferred from homology"/>
<feature type="compositionally biased region" description="Polar residues" evidence="4">
    <location>
        <begin position="2363"/>
        <end position="2373"/>
    </location>
</feature>
<dbReference type="InterPro" id="IPR026847">
    <property type="entry name" value="VPS13"/>
</dbReference>
<gene>
    <name evidence="7" type="ORF">PHYSODRAFT_554926</name>
</gene>
<dbReference type="Pfam" id="PF12624">
    <property type="entry name" value="VPS13_N"/>
    <property type="match status" value="2"/>
</dbReference>
<evidence type="ECO:0000256" key="4">
    <source>
        <dbReference type="SAM" id="MobiDB-lite"/>
    </source>
</evidence>
<dbReference type="CDD" id="cd06093">
    <property type="entry name" value="PX_domain"/>
    <property type="match status" value="1"/>
</dbReference>
<accession>G4YVD0</accession>
<dbReference type="RefSeq" id="XP_009520224.1">
    <property type="nucleotide sequence ID" value="XM_009521929.1"/>
</dbReference>
<name>G4YVD0_PHYSP</name>
<evidence type="ECO:0000256" key="1">
    <source>
        <dbReference type="ARBA" id="ARBA00006545"/>
    </source>
</evidence>
<feature type="region of interest" description="Disordered" evidence="4">
    <location>
        <begin position="666"/>
        <end position="686"/>
    </location>
</feature>
<reference evidence="7 8" key="1">
    <citation type="journal article" date="2006" name="Science">
        <title>Phytophthora genome sequences uncover evolutionary origins and mechanisms of pathogenesis.</title>
        <authorList>
            <person name="Tyler B.M."/>
            <person name="Tripathy S."/>
            <person name="Zhang X."/>
            <person name="Dehal P."/>
            <person name="Jiang R.H."/>
            <person name="Aerts A."/>
            <person name="Arredondo F.D."/>
            <person name="Baxter L."/>
            <person name="Bensasson D."/>
            <person name="Beynon J.L."/>
            <person name="Chapman J."/>
            <person name="Damasceno C.M."/>
            <person name="Dorrance A.E."/>
            <person name="Dou D."/>
            <person name="Dickerman A.W."/>
            <person name="Dubchak I.L."/>
            <person name="Garbelotto M."/>
            <person name="Gijzen M."/>
            <person name="Gordon S.G."/>
            <person name="Govers F."/>
            <person name="Grunwald N.J."/>
            <person name="Huang W."/>
            <person name="Ivors K.L."/>
            <person name="Jones R.W."/>
            <person name="Kamoun S."/>
            <person name="Krampis K."/>
            <person name="Lamour K.H."/>
            <person name="Lee M.K."/>
            <person name="McDonald W.H."/>
            <person name="Medina M."/>
            <person name="Meijer H.J."/>
            <person name="Nordberg E.K."/>
            <person name="Maclean D.J."/>
            <person name="Ospina-Giraldo M.D."/>
            <person name="Morris P.F."/>
            <person name="Phuntumart V."/>
            <person name="Putnam N.H."/>
            <person name="Rash S."/>
            <person name="Rose J.K."/>
            <person name="Sakihama Y."/>
            <person name="Salamov A.A."/>
            <person name="Savidor A."/>
            <person name="Scheuring C.F."/>
            <person name="Smith B.M."/>
            <person name="Sobral B.W."/>
            <person name="Terry A."/>
            <person name="Torto-Alalibo T.A."/>
            <person name="Win J."/>
            <person name="Xu Z."/>
            <person name="Zhang H."/>
            <person name="Grigoriev I.V."/>
            <person name="Rokhsar D.S."/>
            <person name="Boore J.L."/>
        </authorList>
    </citation>
    <scope>NUCLEOTIDE SEQUENCE [LARGE SCALE GENOMIC DNA]</scope>
    <source>
        <strain evidence="7 8">P6497</strain>
    </source>
</reference>
<feature type="region of interest" description="Disordered" evidence="4">
    <location>
        <begin position="628"/>
        <end position="651"/>
    </location>
</feature>
<feature type="region of interest" description="Disordered" evidence="4">
    <location>
        <begin position="2363"/>
        <end position="2419"/>
    </location>
</feature>
<organism evidence="7 8">
    <name type="scientific">Phytophthora sojae (strain P6497)</name>
    <name type="common">Soybean stem and root rot agent</name>
    <name type="synonym">Phytophthora megasperma f. sp. glycines</name>
    <dbReference type="NCBI Taxonomy" id="1094619"/>
    <lineage>
        <taxon>Eukaryota</taxon>
        <taxon>Sar</taxon>
        <taxon>Stramenopiles</taxon>
        <taxon>Oomycota</taxon>
        <taxon>Peronosporomycetes</taxon>
        <taxon>Peronosporales</taxon>
        <taxon>Peronosporaceae</taxon>
        <taxon>Phytophthora</taxon>
    </lineage>
</organism>
<dbReference type="InterPro" id="IPR001683">
    <property type="entry name" value="PX_dom"/>
</dbReference>
<keyword evidence="8" id="KW-1185">Reference proteome</keyword>
<sequence>MFLQRYVHVVLDAVLGSYVKNIDPAALQISVWNGKIEVEAVELQPDAFPLPGHVRLAKGTLRQLRIDLPWTNLASQPIRVDIQDVSLLLEVCADDRASSDELSPDELRRAARQKLQTLQRKRAAVDAVEKATEFSEKTQQSHQSGWTQSFLFKLLVKVLDNVQVHVQHLHLRMEDAVSDPRRPYAVGMTLEAIIVKSADEGWNYTMVGRGGGGGGGRAQDGGSFIRKKMDINKFGIYWSLPLVPVPQEVLKDADAFATLMRSSFATTGKASEPAPSPPTSESATSGEITLFKQSDYIVHPLTVSMKLTVNDGNAKLPITHQELSERVLSRLGTPWMVETIDAIGDEAWSEFLEMMPKLAGERKYTLGFVFSEAWSVARDLTEEEDEIPSVQQFKEALSSCMQWSLEEVDRVEHCIVKYREAVVHVMEEKSTYIDAQASIDQISTSLHRQQYLSALSFISFLTVKRRQARYLVLRPKRVRVKDNPRAWWRYAVNAVLLDVRERLAHVDWEALEQKRQQRNRYKELYLVLEHGTTFAATLVPSDVRLLPKEMARNELDDLEYVMEVKELIRLRRAVRKDIANKEKEKEALSKLQAQRESELKGDGGASQGSDIPASSRLWSYATWLTGAGTAQSGSSSHVTASRKGGDVRVEDVKWSDQDTKDLYEAIDFHPEEDDKESKAPDGGEVEDAAVRKKRLMQEHLHILYRFQLTLCKASFGLSLEDAPADLSGRTLLEVASKPASLKSPSSSYLTASLDDVEIQFLVRPSCLEVGLQLRDAFFCQSSQSSVHDRLSYRRSSVNSSETDFFLQRMEMDEVLEYHPVGVRNQMSSVRLRHCERELPLIQLSIESERQPKVDDLDTDPNQSDLVVTDDARGGHLLRVSLVTQPIKCNVNLMFLLDVVAVFSRPVNVDLSGLEHSAWKRAQSLQRYSAAQLRDALARRTKVDMRLDVISPLINIIQSPPADTCIPSGDEVSLLVFLGHLKAQTKHPGGSVDESDIPSDAGDNDKEVVASKMIVLASPEQSLYDVLEISISGIEVQIIDGEDNKLGRSVFRRRSHSSQKFAWHYLLEKTSLTFSFYMSVTPDDPSIPLLKLFGGVDSVNLNLSAASFRSLMHLLHSFGDNFSVHAQRRIDRDAALGSAAPHQSSRLLTSGTPRRSIPKLVRKTSSYVKPGTVALSSSGSSGRATTTSESPYLGLARKIQLERKKTFREKDVDDEDLLKLWKRVICQLQFGVGEIILTLQVRDLDHGSGKIVRVRAVDINTRLKVRSYDRRLEFALGTFLVEDILLTKASPSSKVVEKKRFLMKSGNHSVVTDLDEKSEEENVSSIKPPSSSEQLIHVAITSIASDAVLLKDKSMWKYARHSPLSPSSDKNSVWQDPLITAVSVDASLRVLTIDVYQDTLAEVFVFFFKHNTDESTGESTEKQSPPPPPPSFRSASEGSTASRKRLTTDLEEQSVLSSVDTEANEGTFSRKLGVWMASSFLDNIPVASPEKEKDPDDESKDLEGDAEEELPASMQLRLHVEGLSLFLHLDDKQRPEGMPSAFASLTAQQFCCCIQRFPRYLSMFAYLTSLKICDVSLLDQHLSEIVSHGSTRTEADEDKVRIKREDTRRYDGGIAVGHVPTLNEILNTLDDVPAVFSCAAQFYGADSIQEAWHPGYSSRYSVRLKSPRIRFLYSFVDDMRNYWMKGILLETVLSILSREQADMLWEGDFQLSDIHGGPEASTSEFLGSDVVSMFPLVDIRLEDTVLEMPPHRMSSESLLLRFDSFRASNEGVVNSFLGMENRIVAKVLLNSSLKQLQLDMKALRIVSVILVDRNDGDKRLGGGGFITQSLLGLTNYSLSVDFRSHSDWKLNFSYSPVRLVCNQEQYAFVLRVPFQNYRERSRYHFSQGVDTPAKVIARVSSRRFSLSRSLDGNSSSGRIVEDGDEASNGASVSEAPEVTEERHIMLDLHVPEITMEILQGQHGYHPSSSGDLDMAEKGKTNEGSICVLSLAVLTGRADYNLASGRLTADVDLEGVHIRDSRVNSKMSSSYRDVVVFERCKEGLQKAIKVQFGRESFDVDIATIGFDPAFTSHGNGLRTPRTQFRSVSSRAIVGLFGSELSLRRTDSELSAYSAMSSTITSHGGAPSDKSGEDKSTPVVGTEGRMDLVVDVAGFKVIPSNIHYDVLQFLTMPSGWSAEEEASVSSRGDSKPGEADADPNEPEETTMVPPAYRRISLELNLGPSALLLVEDPHKLKSRALMLSWESSVILNYLQQTNEDECPNIEEKTKESPAHSRNQLQFCVALENIHATSRLSEESVWAMEQAATAASADCLKPIDMETVLQMDLRSHFLRFRTTFDRVMELRFGYLDFCTMLAALEHIFRRPSLTSPPNTQGGQKRRSMSGSSISSLSGGAADSETSSWSGRRRSPSSPRSGLAVSSSKKSERQRTAALYGTSLIYLVSASFRGRLETRPVVGFYNSTWRKRYLVLPYTAQQRQLVQSVAFRILPASGSRRQIGDEIYYGDQIILEAVVDNDSDSGEKDKSPVKDEAVSAAAKDASQSTLIRKYDQLGANGYLGPEGSAGAFETTIWKHGSTMFNSDKSVIYDRELIVFEELTIYRSFSKGKKFGAANASGQQMDFNSARSGPQAEGAHTVDTTGARGGGYLMFNGVGDAPIPFALSIVSSKARSRSPQREEKSNVPQRRKRKSLFAYTSFLENLKILEFTLPGVNATVVNDFHNMLLPLLHFRVATLHADIRGRLEDKFTALASLRFGIQAYNSQLAVWEPVLEDFEVNMAFHGKDGVLCDYCMSERQSVSPTGAALRCDGMPLCLFRSSRTEVFTNAAAHSWESKNFIYRELLEQPDVQDGGKLANAFMIVVKDDFNINVSRNVINVLVHFFALVTKVTAADEALSSRLGPFIYVDNQSGIPFVVATHPSSSSAGAPTAGGTPSSSRRPTGSIEMPTEVPGADTNDNILKAGTAMFNSNAWSRRRLSTMLNDISSSDTEWIRVESGERVATEIVAHEAPAGCVTSPLRRLLWLKPQSHGQRATASKAIPVPIGYSNRSYLHLESSGKQRDSWHGESIICETVAEQGTLVLRLRGKVQLTNFFSVPIQVIYNDQREETIEPGGKAAHYIPIQYLESGTVAFRPLLSNGQVQRSDALSIASLLRSNDHKFRSRSSRRQNVGSLELRKALTFYWDVHPSTATDEAPDFTFGVSLPPFQVILTALRKSERHETTITLRPPIVLENLVPYELSYRTVCMKSEAEVVWVAKNAASFSGANGKVPSGSSACVAELDILERDLNNGEVVQTPTVVGLSLALPQIQLRRFSRWSRDTFIYGCQSFCERIELNMRDDTELEAPTPANKLTICVEITQLEKLRSRALNTLCPVVCRVFTEYWLIDRTSLSLAFYTADDYLIPSNHPGRLYDDKSDAEDESSAVSLSVFSCESKQVVSKMKIGIKGGKGEREVQSEPFDISAVGVRGQILVPTNRSRDARSLLSTIAEFGAPSDGLKSTFKQYEFGVMIEQGPEKFSRSRVVTLVPRYYFINTSNRFEIRIRQERSTDPNAVIVIRPQETKIFHWSDSRLPSRVQICFVLPDKRHDARDTFSYAHSSQWSAPFELSSVGNFVLRVKSKVRPAPPCLPGCFEGNVSKRDPIEDEAETGLFFDEEDEYGDAERMLAEGIQLNVAVELHDPSFLVYLEEGNQPVHFSPPSSYEYEEDDREHTLTVKQKENEGFVPFKIKNECSNLALVVWQKTLVKDDKGNVTIGFEGGEPVLPFHTIDYVPFRFSAFPTVFVQVQKVAGLGIGALRKEHPLHCHRPEKLSTKSSAEKAGSDEPVTALSRAATVGQTQVVASFEVQLKKLQRLPTIDVSEGVAKKRLWAEVLLDETTKTLLVTDMLPGFSGEHKRRRRATLLRSWKRYNTSIVFISHVLAAHTAQITDGSDDDNVQQEVPVKKKRVRFASDVTEAKSKPVPDEAATPGSTQQGVEAGECAPSVEEEKEVEALALCVRLVDATYLEDVFLQAGRSDLTSCQPFITFALRSDGEEARAKLAPQSTTMFPRWLPAPNSRAVLSALILSNEDAEKEESPRTFGAGAEIIVEIREADKILFGSSIIATARIPLQEYCAAAMISATTEANHDPQVVEFLAPVRVARKDGGLSRSIENETRIRFQMCCRRTLTTRSNAAASSGEGLDTLDAVKELVDMLSAYQLKKELDVLVSSKSQLKLLLEREAVDTSTSGTNIPAALRSVPDHAAAEEKKDSGLSHFVARSTGSDDESLGTRSRSTTNSARGSAVSVTTDESTSDGTYEEMGDEKRLTAVLIGVSNLQIPTEIIRNNFKHTHGTTDHLEPKIYCTITYQESTRSALSAVAKSSAASAASTDKDKNDDAGSPERASMAGPPGSNAHLQEVRTHEFPRGQMLGLDLVYRNGRMLVQGVVCDGPCGTLVYEGKIRIGDTVVAANNKSIVNLHRDASFAVIEKAIHWGEGVGTQTQEQASGATFTLSFLYQPTTPQRMTFSDTSRPPCAQAKDEETGVRKYDAEWNRRVEFVETSSTKPAAGTGDEQVLVRVYLRNETSDHGLSASQESSIVPFLYFFGDDAMMDHLDHSKQDSRFDVLLAECWVPLPPSSLSSASNPMSMDGNPMAEPSALTFNERICALYSPQQRSHQHSALEMIGQLRLALKWDFINPLRAAQQQGDLSLHFQLEVARICISVVDDGAWSSVASAAGPQQPQEVLCISLSDQNASAGIQLSYGQISDGKQVINARIGHFQIDNQLLDTNYPVLLRPMRLLDAQMQEEGFTMAQNKGGKTDHGGAEGESPMLLPTVQLMAVFSRQPNVIQFDYIFGQLQELEIKLEDATLVALAHVFSGVEWSHTASSSRSTKQKERRGDEFGSNLALKLLEIEWSTPTLLSTAAGNTRSGEGANMKVLLRWLLLCPVKVNVTFTSTADRSLLLSLVGALSPDMSSVLSTLISAAAALVSNLDQAPIRVPEFYVENLLETTHTLAFYAMQHYLHHGLRSWYSIMGSVDFLGNPIGLVSTLGTGVKDFFYTPAQMLLEDENGLRIDNLRTGMTKGSKSLLRNTAVGIFHTTGKITETLGKGIALLAMDEQYNVQRQRASTRQIKKINDLGDAIAEGSKGLVGGVWDGIKGVVAAPVRGAEQDGAGGFVVGIGKGVAGLIVKPTAGFLDLLTSLSRGAKTSAESLDGTDRNAFDTVTRFRLPRRICSDGVLVSYSEREARGYAVLLLTSLDATDDYVYHVDYGIEPHRGLLLLTDKRLICLSGKTGQKLWEVALDSTLEVLVKGATLKIGQSTSPSRSYNIECDNEVAATNFRVAVDSARVDVSATRYLLLNLEKSQDESRIIGGGRFGSGAAGLLKNDEDRTDLHVLMENVQDTTVTGLSNDDLRSQPLRSVRVEVCHLQNKDAHANVPNRAIDKLLSFSVFQVQVYGGPYQWTVFRRFSEFRDLCAKLEAAGYLLDGLPPLPPRTFLPSTRAPVAKHRQEALNMFLQAAIMHSVISRSAAMLDFLTREAREVRVSLPPLSPTGGREASQRAGDSP</sequence>